<keyword evidence="5" id="KW-0413">Isomerase</keyword>
<evidence type="ECO:0000256" key="6">
    <source>
        <dbReference type="ARBA" id="ARBA00034617"/>
    </source>
</evidence>
<reference evidence="11 12" key="1">
    <citation type="journal article" date="2013" name="J. Mol. Microbiol. Biotechnol.">
        <title>Analysis of the Complete Genomes of Acholeplasma brassicae , A. palmae and A. laidlawii and Their Comparison to the Obligate Parasites from ' Candidatus Phytoplasma'.</title>
        <authorList>
            <person name="Kube M."/>
            <person name="Siewert C."/>
            <person name="Migdoll A.M."/>
            <person name="Duduk B."/>
            <person name="Holz S."/>
            <person name="Rabus R."/>
            <person name="Seemuller E."/>
            <person name="Mitrovic J."/>
            <person name="Muller I."/>
            <person name="Buttner C."/>
            <person name="Reinhardt R."/>
        </authorList>
    </citation>
    <scope>NUCLEOTIDE SEQUENCE [LARGE SCALE GENOMIC DNA]</scope>
    <source>
        <strain evidence="11 12">J233</strain>
    </source>
</reference>
<dbReference type="PANTHER" id="PTHR11070:SF2">
    <property type="entry name" value="ATP-DEPENDENT DNA HELICASE SRS2"/>
    <property type="match status" value="1"/>
</dbReference>
<dbReference type="Proteomes" id="UP000032740">
    <property type="component" value="Chromosome"/>
</dbReference>
<name>U4KJT2_ALTPJ</name>
<evidence type="ECO:0000256" key="2">
    <source>
        <dbReference type="ARBA" id="ARBA00022801"/>
    </source>
</evidence>
<dbReference type="EC" id="5.6.2.4" evidence="7"/>
<dbReference type="CDD" id="cd17932">
    <property type="entry name" value="DEXQc_UvrD"/>
    <property type="match status" value="1"/>
</dbReference>
<evidence type="ECO:0000256" key="5">
    <source>
        <dbReference type="ARBA" id="ARBA00023235"/>
    </source>
</evidence>
<evidence type="ECO:0000256" key="1">
    <source>
        <dbReference type="ARBA" id="ARBA00022741"/>
    </source>
</evidence>
<sequence>MLNKKQEEAVTSSDRFIFLLAGAGTGKTRVIVERIKYLLENKITVEEKILSISFTQKSAKELKKRIGKENIKSQTFHSFCLSYLDFKNVLEPKVFNSEELLLISNYKNSLFRKKMPKHYKEYEAYLKNQAGIDYDDILINFLKLKNIPKYDYIFIDEFQDTNPLQYQVLKKLVHSMTNVFSVGDPDQSIYAFRGSDIKIIDKYIKDYKAKIYLLDENYRCNKKVLLTANKLISKNKKRFNKALYPIKTKDGLVEIVYTKDRFKTIKTIIKRENFLTILVRSYHSHRNLESYLEENYVFNYQLLTIHQAKGLEFDAVLILGTSEMVRTNTQKELEEERRILFVALTRAKEKVYLLEKHPNRFLKEMKTKE</sequence>
<dbReference type="InterPro" id="IPR027417">
    <property type="entry name" value="P-loop_NTPase"/>
</dbReference>
<dbReference type="OrthoDB" id="9810135at2"/>
<dbReference type="InterPro" id="IPR000212">
    <property type="entry name" value="DNA_helicase_UvrD/REP"/>
</dbReference>
<dbReference type="STRING" id="1318466.BN85401300"/>
<dbReference type="GO" id="GO:0000725">
    <property type="term" value="P:recombinational repair"/>
    <property type="evidence" value="ECO:0007669"/>
    <property type="project" value="TreeGrafter"/>
</dbReference>
<evidence type="ECO:0000256" key="4">
    <source>
        <dbReference type="ARBA" id="ARBA00022840"/>
    </source>
</evidence>
<keyword evidence="2 9" id="KW-0378">Hydrolase</keyword>
<comment type="catalytic activity">
    <reaction evidence="8">
        <text>ATP + H2O = ADP + phosphate + H(+)</text>
        <dbReference type="Rhea" id="RHEA:13065"/>
        <dbReference type="ChEBI" id="CHEBI:15377"/>
        <dbReference type="ChEBI" id="CHEBI:15378"/>
        <dbReference type="ChEBI" id="CHEBI:30616"/>
        <dbReference type="ChEBI" id="CHEBI:43474"/>
        <dbReference type="ChEBI" id="CHEBI:456216"/>
        <dbReference type="EC" id="5.6.2.4"/>
    </reaction>
</comment>
<dbReference type="Pfam" id="PF13245">
    <property type="entry name" value="AAA_19"/>
    <property type="match status" value="1"/>
</dbReference>
<evidence type="ECO:0000256" key="8">
    <source>
        <dbReference type="ARBA" id="ARBA00048988"/>
    </source>
</evidence>
<dbReference type="KEGG" id="apal:BN85401300"/>
<accession>U4KJT2</accession>
<keyword evidence="12" id="KW-1185">Reference proteome</keyword>
<dbReference type="GO" id="GO:0033202">
    <property type="term" value="C:DNA helicase complex"/>
    <property type="evidence" value="ECO:0007669"/>
    <property type="project" value="TreeGrafter"/>
</dbReference>
<dbReference type="PROSITE" id="PS51198">
    <property type="entry name" value="UVRD_HELICASE_ATP_BIND"/>
    <property type="match status" value="1"/>
</dbReference>
<dbReference type="InterPro" id="IPR014017">
    <property type="entry name" value="DNA_helicase_UvrD-like_C"/>
</dbReference>
<evidence type="ECO:0000313" key="12">
    <source>
        <dbReference type="Proteomes" id="UP000032740"/>
    </source>
</evidence>
<dbReference type="RefSeq" id="WP_026654572.1">
    <property type="nucleotide sequence ID" value="NC_022538.1"/>
</dbReference>
<dbReference type="GO" id="GO:0005829">
    <property type="term" value="C:cytosol"/>
    <property type="evidence" value="ECO:0007669"/>
    <property type="project" value="TreeGrafter"/>
</dbReference>
<comment type="catalytic activity">
    <reaction evidence="6">
        <text>Couples ATP hydrolysis with the unwinding of duplex DNA by translocating in the 3'-5' direction.</text>
        <dbReference type="EC" id="5.6.2.4"/>
    </reaction>
</comment>
<feature type="binding site" evidence="9">
    <location>
        <begin position="21"/>
        <end position="28"/>
    </location>
    <ligand>
        <name>ATP</name>
        <dbReference type="ChEBI" id="CHEBI:30616"/>
    </ligand>
</feature>
<dbReference type="SUPFAM" id="SSF52540">
    <property type="entry name" value="P-loop containing nucleoside triphosphate hydrolases"/>
    <property type="match status" value="1"/>
</dbReference>
<feature type="domain" description="UvrD-like helicase ATP-binding" evidence="10">
    <location>
        <begin position="1"/>
        <end position="221"/>
    </location>
</feature>
<dbReference type="Gene3D" id="3.40.50.300">
    <property type="entry name" value="P-loop containing nucleotide triphosphate hydrolases"/>
    <property type="match status" value="2"/>
</dbReference>
<dbReference type="GO" id="GO:0043138">
    <property type="term" value="F:3'-5' DNA helicase activity"/>
    <property type="evidence" value="ECO:0007669"/>
    <property type="project" value="UniProtKB-EC"/>
</dbReference>
<keyword evidence="4 9" id="KW-0067">ATP-binding</keyword>
<dbReference type="EMBL" id="FO681347">
    <property type="protein sequence ID" value="CCV63707.1"/>
    <property type="molecule type" value="Genomic_DNA"/>
</dbReference>
<dbReference type="GO" id="GO:0005524">
    <property type="term" value="F:ATP binding"/>
    <property type="evidence" value="ECO:0007669"/>
    <property type="project" value="UniProtKB-UniRule"/>
</dbReference>
<protein>
    <recommendedName>
        <fullName evidence="7">DNA 3'-5' helicase</fullName>
        <ecNumber evidence="7">5.6.2.4</ecNumber>
    </recommendedName>
</protein>
<evidence type="ECO:0000259" key="10">
    <source>
        <dbReference type="PROSITE" id="PS51198"/>
    </source>
</evidence>
<dbReference type="CDD" id="cd18807">
    <property type="entry name" value="SF1_C_UvrD"/>
    <property type="match status" value="1"/>
</dbReference>
<proteinExistence type="predicted"/>
<dbReference type="AlphaFoldDB" id="U4KJT2"/>
<dbReference type="PANTHER" id="PTHR11070">
    <property type="entry name" value="UVRD / RECB / PCRA DNA HELICASE FAMILY MEMBER"/>
    <property type="match status" value="1"/>
</dbReference>
<dbReference type="Pfam" id="PF13361">
    <property type="entry name" value="UvrD_C"/>
    <property type="match status" value="1"/>
</dbReference>
<dbReference type="GO" id="GO:0016887">
    <property type="term" value="F:ATP hydrolysis activity"/>
    <property type="evidence" value="ECO:0007669"/>
    <property type="project" value="RHEA"/>
</dbReference>
<organism evidence="11 12">
    <name type="scientific">Alteracholeplasma palmae (strain ATCC 49389 / J233)</name>
    <name type="common">Acholeplasma palmae</name>
    <dbReference type="NCBI Taxonomy" id="1318466"/>
    <lineage>
        <taxon>Bacteria</taxon>
        <taxon>Bacillati</taxon>
        <taxon>Mycoplasmatota</taxon>
        <taxon>Mollicutes</taxon>
        <taxon>Acholeplasmatales</taxon>
        <taxon>Acholeplasmataceae</taxon>
        <taxon>Acholeplasma</taxon>
    </lineage>
</organism>
<dbReference type="InterPro" id="IPR014016">
    <property type="entry name" value="UvrD-like_ATP-bd"/>
</dbReference>
<keyword evidence="3 9" id="KW-0347">Helicase</keyword>
<evidence type="ECO:0000256" key="3">
    <source>
        <dbReference type="ARBA" id="ARBA00022806"/>
    </source>
</evidence>
<dbReference type="HOGENOM" id="CLU_004585_6_1_14"/>
<evidence type="ECO:0000256" key="7">
    <source>
        <dbReference type="ARBA" id="ARBA00034808"/>
    </source>
</evidence>
<evidence type="ECO:0000313" key="11">
    <source>
        <dbReference type="EMBL" id="CCV63707.1"/>
    </source>
</evidence>
<keyword evidence="1 9" id="KW-0547">Nucleotide-binding</keyword>
<dbReference type="GO" id="GO:0003677">
    <property type="term" value="F:DNA binding"/>
    <property type="evidence" value="ECO:0007669"/>
    <property type="project" value="InterPro"/>
</dbReference>
<gene>
    <name evidence="11" type="ORF">BN85401300</name>
</gene>
<evidence type="ECO:0000256" key="9">
    <source>
        <dbReference type="PROSITE-ProRule" id="PRU00560"/>
    </source>
</evidence>